<keyword evidence="1" id="KW-1185">Reference proteome</keyword>
<name>A0A915IEK7_ROMCU</name>
<dbReference type="Proteomes" id="UP000887565">
    <property type="component" value="Unplaced"/>
</dbReference>
<dbReference type="WBParaSite" id="nRc.2.0.1.t11651-RA">
    <property type="protein sequence ID" value="nRc.2.0.1.t11651-RA"/>
    <property type="gene ID" value="nRc.2.0.1.g11651"/>
</dbReference>
<evidence type="ECO:0000313" key="1">
    <source>
        <dbReference type="Proteomes" id="UP000887565"/>
    </source>
</evidence>
<reference evidence="2" key="1">
    <citation type="submission" date="2022-11" db="UniProtKB">
        <authorList>
            <consortium name="WormBaseParasite"/>
        </authorList>
    </citation>
    <scope>IDENTIFICATION</scope>
</reference>
<evidence type="ECO:0000313" key="2">
    <source>
        <dbReference type="WBParaSite" id="nRc.2.0.1.t11651-RA"/>
    </source>
</evidence>
<accession>A0A915IEK7</accession>
<dbReference type="AlphaFoldDB" id="A0A915IEK7"/>
<organism evidence="1 2">
    <name type="scientific">Romanomermis culicivorax</name>
    <name type="common">Nematode worm</name>
    <dbReference type="NCBI Taxonomy" id="13658"/>
    <lineage>
        <taxon>Eukaryota</taxon>
        <taxon>Metazoa</taxon>
        <taxon>Ecdysozoa</taxon>
        <taxon>Nematoda</taxon>
        <taxon>Enoplea</taxon>
        <taxon>Dorylaimia</taxon>
        <taxon>Mermithida</taxon>
        <taxon>Mermithoidea</taxon>
        <taxon>Mermithidae</taxon>
        <taxon>Romanomermis</taxon>
    </lineage>
</organism>
<protein>
    <submittedName>
        <fullName evidence="2">EF-hand domain-containing protein</fullName>
    </submittedName>
</protein>
<sequence>MRDFPPKINVTSGLKKIIFGRMDENKDGVVTLKEGLKYLADKVAKVVAVGAVVGV</sequence>
<proteinExistence type="predicted"/>